<protein>
    <submittedName>
        <fullName evidence="7">Uncharacterized protein</fullName>
    </submittedName>
</protein>
<evidence type="ECO:0000256" key="2">
    <source>
        <dbReference type="ARBA" id="ARBA00005982"/>
    </source>
</evidence>
<feature type="transmembrane region" description="Helical" evidence="6">
    <location>
        <begin position="527"/>
        <end position="550"/>
    </location>
</feature>
<evidence type="ECO:0000256" key="6">
    <source>
        <dbReference type="SAM" id="Phobius"/>
    </source>
</evidence>
<dbReference type="GO" id="GO:0006857">
    <property type="term" value="P:oligopeptide transport"/>
    <property type="evidence" value="ECO:0007669"/>
    <property type="project" value="InterPro"/>
</dbReference>
<evidence type="ECO:0000256" key="4">
    <source>
        <dbReference type="ARBA" id="ARBA00022989"/>
    </source>
</evidence>
<dbReference type="GO" id="GO:0022857">
    <property type="term" value="F:transmembrane transporter activity"/>
    <property type="evidence" value="ECO:0000318"/>
    <property type="project" value="GO_Central"/>
</dbReference>
<feature type="transmembrane region" description="Helical" evidence="6">
    <location>
        <begin position="209"/>
        <end position="232"/>
    </location>
</feature>
<dbReference type="EMBL" id="KZ772767">
    <property type="protein sequence ID" value="PTQ32808.1"/>
    <property type="molecule type" value="Genomic_DNA"/>
</dbReference>
<dbReference type="SUPFAM" id="SSF103473">
    <property type="entry name" value="MFS general substrate transporter"/>
    <property type="match status" value="1"/>
</dbReference>
<evidence type="ECO:0000256" key="1">
    <source>
        <dbReference type="ARBA" id="ARBA00004141"/>
    </source>
</evidence>
<keyword evidence="4 6" id="KW-1133">Transmembrane helix</keyword>
<dbReference type="AlphaFoldDB" id="A0A2R6WG28"/>
<comment type="similarity">
    <text evidence="2">Belongs to the major facilitator superfamily. Proton-dependent oligopeptide transporter (POT/PTR) (TC 2.A.17) family.</text>
</comment>
<feature type="transmembrane region" description="Helical" evidence="6">
    <location>
        <begin position="56"/>
        <end position="76"/>
    </location>
</feature>
<dbReference type="GO" id="GO:0016020">
    <property type="term" value="C:membrane"/>
    <property type="evidence" value="ECO:0000318"/>
    <property type="project" value="GO_Central"/>
</dbReference>
<feature type="transmembrane region" description="Helical" evidence="6">
    <location>
        <begin position="238"/>
        <end position="259"/>
    </location>
</feature>
<feature type="transmembrane region" description="Helical" evidence="6">
    <location>
        <begin position="123"/>
        <end position="145"/>
    </location>
</feature>
<reference evidence="8" key="1">
    <citation type="journal article" date="2017" name="Cell">
        <title>Insights into land plant evolution garnered from the Marchantia polymorpha genome.</title>
        <authorList>
            <person name="Bowman J.L."/>
            <person name="Kohchi T."/>
            <person name="Yamato K.T."/>
            <person name="Jenkins J."/>
            <person name="Shu S."/>
            <person name="Ishizaki K."/>
            <person name="Yamaoka S."/>
            <person name="Nishihama R."/>
            <person name="Nakamura Y."/>
            <person name="Berger F."/>
            <person name="Adam C."/>
            <person name="Aki S.S."/>
            <person name="Althoff F."/>
            <person name="Araki T."/>
            <person name="Arteaga-Vazquez M.A."/>
            <person name="Balasubrmanian S."/>
            <person name="Barry K."/>
            <person name="Bauer D."/>
            <person name="Boehm C.R."/>
            <person name="Briginshaw L."/>
            <person name="Caballero-Perez J."/>
            <person name="Catarino B."/>
            <person name="Chen F."/>
            <person name="Chiyoda S."/>
            <person name="Chovatia M."/>
            <person name="Davies K.M."/>
            <person name="Delmans M."/>
            <person name="Demura T."/>
            <person name="Dierschke T."/>
            <person name="Dolan L."/>
            <person name="Dorantes-Acosta A.E."/>
            <person name="Eklund D.M."/>
            <person name="Florent S.N."/>
            <person name="Flores-Sandoval E."/>
            <person name="Fujiyama A."/>
            <person name="Fukuzawa H."/>
            <person name="Galik B."/>
            <person name="Grimanelli D."/>
            <person name="Grimwood J."/>
            <person name="Grossniklaus U."/>
            <person name="Hamada T."/>
            <person name="Haseloff J."/>
            <person name="Hetherington A.J."/>
            <person name="Higo A."/>
            <person name="Hirakawa Y."/>
            <person name="Hundley H.N."/>
            <person name="Ikeda Y."/>
            <person name="Inoue K."/>
            <person name="Inoue S.I."/>
            <person name="Ishida S."/>
            <person name="Jia Q."/>
            <person name="Kakita M."/>
            <person name="Kanazawa T."/>
            <person name="Kawai Y."/>
            <person name="Kawashima T."/>
            <person name="Kennedy M."/>
            <person name="Kinose K."/>
            <person name="Kinoshita T."/>
            <person name="Kohara Y."/>
            <person name="Koide E."/>
            <person name="Komatsu K."/>
            <person name="Kopischke S."/>
            <person name="Kubo M."/>
            <person name="Kyozuka J."/>
            <person name="Lagercrantz U."/>
            <person name="Lin S.S."/>
            <person name="Lindquist E."/>
            <person name="Lipzen A.M."/>
            <person name="Lu C.W."/>
            <person name="De Luna E."/>
            <person name="Martienssen R.A."/>
            <person name="Minamino N."/>
            <person name="Mizutani M."/>
            <person name="Mizutani M."/>
            <person name="Mochizuki N."/>
            <person name="Monte I."/>
            <person name="Mosher R."/>
            <person name="Nagasaki H."/>
            <person name="Nakagami H."/>
            <person name="Naramoto S."/>
            <person name="Nishitani K."/>
            <person name="Ohtani M."/>
            <person name="Okamoto T."/>
            <person name="Okumura M."/>
            <person name="Phillips J."/>
            <person name="Pollak B."/>
            <person name="Reinders A."/>
            <person name="Rovekamp M."/>
            <person name="Sano R."/>
            <person name="Sawa S."/>
            <person name="Schmid M.W."/>
            <person name="Shirakawa M."/>
            <person name="Solano R."/>
            <person name="Spunde A."/>
            <person name="Suetsugu N."/>
            <person name="Sugano S."/>
            <person name="Sugiyama A."/>
            <person name="Sun R."/>
            <person name="Suzuki Y."/>
            <person name="Takenaka M."/>
            <person name="Takezawa D."/>
            <person name="Tomogane H."/>
            <person name="Tsuzuki M."/>
            <person name="Ueda T."/>
            <person name="Umeda M."/>
            <person name="Ward J.M."/>
            <person name="Watanabe Y."/>
            <person name="Yazaki K."/>
            <person name="Yokoyama R."/>
            <person name="Yoshitake Y."/>
            <person name="Yotsui I."/>
            <person name="Zachgo S."/>
            <person name="Schmutz J."/>
        </authorList>
    </citation>
    <scope>NUCLEOTIDE SEQUENCE [LARGE SCALE GENOMIC DNA]</scope>
    <source>
        <strain evidence="8">Tak-1</strain>
    </source>
</reference>
<proteinExistence type="inferred from homology"/>
<dbReference type="PANTHER" id="PTHR11654">
    <property type="entry name" value="OLIGOPEPTIDE TRANSPORTER-RELATED"/>
    <property type="match status" value="1"/>
</dbReference>
<feature type="transmembrane region" description="Helical" evidence="6">
    <location>
        <begin position="481"/>
        <end position="507"/>
    </location>
</feature>
<feature type="transmembrane region" description="Helical" evidence="6">
    <location>
        <begin position="405"/>
        <end position="427"/>
    </location>
</feature>
<evidence type="ECO:0000313" key="7">
    <source>
        <dbReference type="EMBL" id="PTQ32808.1"/>
    </source>
</evidence>
<evidence type="ECO:0000313" key="8">
    <source>
        <dbReference type="Proteomes" id="UP000244005"/>
    </source>
</evidence>
<dbReference type="Pfam" id="PF00854">
    <property type="entry name" value="PTR2"/>
    <property type="match status" value="1"/>
</dbReference>
<dbReference type="InterPro" id="IPR000109">
    <property type="entry name" value="POT_fam"/>
</dbReference>
<keyword evidence="5 6" id="KW-0472">Membrane</keyword>
<dbReference type="Gene3D" id="1.20.1250.20">
    <property type="entry name" value="MFS general substrate transporter like domains"/>
    <property type="match status" value="1"/>
</dbReference>
<dbReference type="OMA" id="YRNQLPM"/>
<feature type="transmembrane region" description="Helical" evidence="6">
    <location>
        <begin position="96"/>
        <end position="116"/>
    </location>
</feature>
<feature type="transmembrane region" description="Helical" evidence="6">
    <location>
        <begin position="362"/>
        <end position="384"/>
    </location>
</feature>
<name>A0A2R6WG28_MARPO</name>
<dbReference type="OrthoDB" id="8904098at2759"/>
<feature type="transmembrane region" description="Helical" evidence="6">
    <location>
        <begin position="571"/>
        <end position="593"/>
    </location>
</feature>
<sequence>MVSRDMQGTDLNFDSRNRRLEESTLGGHHPADLAYRDFSGKPSDMTTTGAHKATKYLYALIMAEYLCMIMFTINLVPYLVGKLHLGISSASNMVNYFTATSFMVSVLGAFISDAYLGQYRTIMVSTVFVSVGLLTLTVVVTSPTLKPDDCVPTATSSCQSAGSKIMVPTYVGLYLVAVGAGGIKPNLSSFGADQYDDKSPKEKRQSKHFFTYDFLAIQSGGVLAVSLAVYLQDQVNRGWGYGVPLLIFLISTFIFVMGAPRYRHKPAAGSFLVRLVQVFVAAFRNRHVALPLDNNELWEVHNAGGYSAISGVPKLPHSDKLRILDKAATIPKHDCPAADHPNPWRLCTVTQVEETKRILRLIPIWLTTSLVYIFFAELVSFSVLAASSMDREWGDNFVVPAGSTALFNFIPSLFFVPFYTIVLIPLIRKFTGHPMGLSPLQRIGGGMFVAVIACVIAGLVEKKRVHEIRSRGLETAPLGTFVLPLTIFYLLPQYLLSMVVEFMMLVGQLEFFYAETSDGVRSIGTSFTYSSVAIGFYLSTSVVDAVNSITRRHFGGSWLETKINDGGLEKYWYFLATLLAFDLLVFMLLAYLYEYNLTSAPLSDSSVAKGREHDPEI</sequence>
<dbReference type="GO" id="GO:0055085">
    <property type="term" value="P:transmembrane transport"/>
    <property type="evidence" value="ECO:0000318"/>
    <property type="project" value="GO_Central"/>
</dbReference>
<feature type="transmembrane region" description="Helical" evidence="6">
    <location>
        <begin position="439"/>
        <end position="460"/>
    </location>
</feature>
<keyword evidence="3 6" id="KW-0812">Transmembrane</keyword>
<dbReference type="Gramene" id="Mp5g08940.1">
    <property type="protein sequence ID" value="Mp5g08940.1.cds"/>
    <property type="gene ID" value="Mp5g08940"/>
</dbReference>
<evidence type="ECO:0000256" key="5">
    <source>
        <dbReference type="ARBA" id="ARBA00023136"/>
    </source>
</evidence>
<dbReference type="InterPro" id="IPR036259">
    <property type="entry name" value="MFS_trans_sf"/>
</dbReference>
<accession>A0A2R6WG28</accession>
<gene>
    <name evidence="7" type="ORF">MARPO_0095s0064</name>
</gene>
<dbReference type="PROSITE" id="PS01022">
    <property type="entry name" value="PTR2_1"/>
    <property type="match status" value="1"/>
</dbReference>
<evidence type="ECO:0000256" key="3">
    <source>
        <dbReference type="ARBA" id="ARBA00022692"/>
    </source>
</evidence>
<keyword evidence="8" id="KW-1185">Reference proteome</keyword>
<organism evidence="7 8">
    <name type="scientific">Marchantia polymorpha</name>
    <name type="common">Common liverwort</name>
    <name type="synonym">Marchantia aquatica</name>
    <dbReference type="NCBI Taxonomy" id="3197"/>
    <lineage>
        <taxon>Eukaryota</taxon>
        <taxon>Viridiplantae</taxon>
        <taxon>Streptophyta</taxon>
        <taxon>Embryophyta</taxon>
        <taxon>Marchantiophyta</taxon>
        <taxon>Marchantiopsida</taxon>
        <taxon>Marchantiidae</taxon>
        <taxon>Marchantiales</taxon>
        <taxon>Marchantiaceae</taxon>
        <taxon>Marchantia</taxon>
    </lineage>
</organism>
<dbReference type="Proteomes" id="UP000244005">
    <property type="component" value="Unassembled WGS sequence"/>
</dbReference>
<dbReference type="InterPro" id="IPR018456">
    <property type="entry name" value="PTR2_symporter_CS"/>
</dbReference>
<comment type="subcellular location">
    <subcellularLocation>
        <location evidence="1">Membrane</location>
        <topology evidence="1">Multi-pass membrane protein</topology>
    </subcellularLocation>
</comment>